<protein>
    <recommendedName>
        <fullName evidence="3">MACPF domain-containing protein</fullName>
    </recommendedName>
</protein>
<dbReference type="InterPro" id="IPR044663">
    <property type="entry name" value="CAD1/NSL1-like"/>
</dbReference>
<reference evidence="1" key="1">
    <citation type="journal article" date="2022" name="Int. J. Mol. Sci.">
        <title>Draft Genome of Tanacetum Coccineum: Genomic Comparison of Closely Related Tanacetum-Family Plants.</title>
        <authorList>
            <person name="Yamashiro T."/>
            <person name="Shiraishi A."/>
            <person name="Nakayama K."/>
            <person name="Satake H."/>
        </authorList>
    </citation>
    <scope>NUCLEOTIDE SEQUENCE</scope>
</reference>
<proteinExistence type="predicted"/>
<dbReference type="PANTHER" id="PTHR33199">
    <property type="entry name" value="MACPF DOMAIN-CONTAINING PROTEIN CAD1"/>
    <property type="match status" value="1"/>
</dbReference>
<dbReference type="Proteomes" id="UP001151760">
    <property type="component" value="Unassembled WGS sequence"/>
</dbReference>
<dbReference type="PANTHER" id="PTHR33199:SF4">
    <property type="entry name" value="OS02G0736300 PROTEIN"/>
    <property type="match status" value="1"/>
</dbReference>
<organism evidence="1 2">
    <name type="scientific">Tanacetum coccineum</name>
    <dbReference type="NCBI Taxonomy" id="301880"/>
    <lineage>
        <taxon>Eukaryota</taxon>
        <taxon>Viridiplantae</taxon>
        <taxon>Streptophyta</taxon>
        <taxon>Embryophyta</taxon>
        <taxon>Tracheophyta</taxon>
        <taxon>Spermatophyta</taxon>
        <taxon>Magnoliopsida</taxon>
        <taxon>eudicotyledons</taxon>
        <taxon>Gunneridae</taxon>
        <taxon>Pentapetalae</taxon>
        <taxon>asterids</taxon>
        <taxon>campanulids</taxon>
        <taxon>Asterales</taxon>
        <taxon>Asteraceae</taxon>
        <taxon>Asteroideae</taxon>
        <taxon>Anthemideae</taxon>
        <taxon>Anthemidinae</taxon>
        <taxon>Tanacetum</taxon>
    </lineage>
</organism>
<gene>
    <name evidence="1" type="ORF">Tco_1124831</name>
</gene>
<keyword evidence="2" id="KW-1185">Reference proteome</keyword>
<accession>A0ABQ5J7W1</accession>
<name>A0ABQ5J7W1_9ASTR</name>
<dbReference type="EMBL" id="BQNB010021628">
    <property type="protein sequence ID" value="GJU08401.1"/>
    <property type="molecule type" value="Genomic_DNA"/>
</dbReference>
<comment type="caution">
    <text evidence="1">The sequence shown here is derived from an EMBL/GenBank/DDBJ whole genome shotgun (WGS) entry which is preliminary data.</text>
</comment>
<evidence type="ECO:0008006" key="3">
    <source>
        <dbReference type="Google" id="ProtNLM"/>
    </source>
</evidence>
<sequence>MSEKLVEKAINSLGKGFDLTSDFRLKYCKGKDRLVVLNENEKELIVPGFGSFKGVSPDIKCDKGDRVRYQSDILDFNQMSEFFNKKCSVPGKIPNGFFNAVFGFQSGSWATDAADTKYLGLDGYFIMLFNVHLDRYPLILSDEVRNAVPSTWDPPALASQISVTWHDQVGGNVLILLWCKHGSVDQNELQMT</sequence>
<evidence type="ECO:0000313" key="2">
    <source>
        <dbReference type="Proteomes" id="UP001151760"/>
    </source>
</evidence>
<reference evidence="1" key="2">
    <citation type="submission" date="2022-01" db="EMBL/GenBank/DDBJ databases">
        <authorList>
            <person name="Yamashiro T."/>
            <person name="Shiraishi A."/>
            <person name="Satake H."/>
            <person name="Nakayama K."/>
        </authorList>
    </citation>
    <scope>NUCLEOTIDE SEQUENCE</scope>
</reference>
<evidence type="ECO:0000313" key="1">
    <source>
        <dbReference type="EMBL" id="GJU08401.1"/>
    </source>
</evidence>